<dbReference type="Proteomes" id="UP000656319">
    <property type="component" value="Unassembled WGS sequence"/>
</dbReference>
<evidence type="ECO:0000256" key="1">
    <source>
        <dbReference type="SAM" id="MobiDB-lite"/>
    </source>
</evidence>
<feature type="compositionally biased region" description="Low complexity" evidence="1">
    <location>
        <begin position="80"/>
        <end position="99"/>
    </location>
</feature>
<protein>
    <submittedName>
        <fullName evidence="2">Uncharacterized protein</fullName>
    </submittedName>
</protein>
<dbReference type="EMBL" id="CAJHCQ010000007">
    <property type="protein sequence ID" value="CAD6536210.1"/>
    <property type="molecule type" value="Genomic_DNA"/>
</dbReference>
<feature type="region of interest" description="Disordered" evidence="1">
    <location>
        <begin position="77"/>
        <end position="105"/>
    </location>
</feature>
<gene>
    <name evidence="2" type="ORF">LMG27952_03119</name>
</gene>
<name>A0ABM8NP91_9BURK</name>
<dbReference type="RefSeq" id="WP_201696818.1">
    <property type="nucleotide sequence ID" value="NZ_CAJHCQ010000007.1"/>
</dbReference>
<sequence>MHLPQHQELLRNAAKHGYLNQAIEQIQRENGKALHVESGSAETLSQRVFFHQPVRDIPMKGFVKHVDWATVEKATRISQASAGTSEASNSSENTNEACALAADIV</sequence>
<keyword evidence="3" id="KW-1185">Reference proteome</keyword>
<evidence type="ECO:0000313" key="2">
    <source>
        <dbReference type="EMBL" id="CAD6536210.1"/>
    </source>
</evidence>
<reference evidence="2 3" key="1">
    <citation type="submission" date="2020-10" db="EMBL/GenBank/DDBJ databases">
        <authorList>
            <person name="Peeters C."/>
        </authorList>
    </citation>
    <scope>NUCLEOTIDE SEQUENCE [LARGE SCALE GENOMIC DNA]</scope>
    <source>
        <strain evidence="2 3">LMG 27952</strain>
    </source>
</reference>
<comment type="caution">
    <text evidence="2">The sequence shown here is derived from an EMBL/GenBank/DDBJ whole genome shotgun (WGS) entry which is preliminary data.</text>
</comment>
<accession>A0ABM8NP91</accession>
<evidence type="ECO:0000313" key="3">
    <source>
        <dbReference type="Proteomes" id="UP000656319"/>
    </source>
</evidence>
<proteinExistence type="predicted"/>
<organism evidence="2 3">
    <name type="scientific">Paraburkholderia hiiakae</name>
    <dbReference type="NCBI Taxonomy" id="1081782"/>
    <lineage>
        <taxon>Bacteria</taxon>
        <taxon>Pseudomonadati</taxon>
        <taxon>Pseudomonadota</taxon>
        <taxon>Betaproteobacteria</taxon>
        <taxon>Burkholderiales</taxon>
        <taxon>Burkholderiaceae</taxon>
        <taxon>Paraburkholderia</taxon>
    </lineage>
</organism>